<dbReference type="InterPro" id="IPR050697">
    <property type="entry name" value="Adenylyl/Guanylyl_Cyclase_3/4"/>
</dbReference>
<evidence type="ECO:0000256" key="2">
    <source>
        <dbReference type="SAM" id="Phobius"/>
    </source>
</evidence>
<dbReference type="InterPro" id="IPR019734">
    <property type="entry name" value="TPR_rpt"/>
</dbReference>
<feature type="transmembrane region" description="Helical" evidence="2">
    <location>
        <begin position="12"/>
        <end position="32"/>
    </location>
</feature>
<dbReference type="InterPro" id="IPR001054">
    <property type="entry name" value="A/G_cyclase"/>
</dbReference>
<dbReference type="InterPro" id="IPR011990">
    <property type="entry name" value="TPR-like_helical_dom_sf"/>
</dbReference>
<dbReference type="InterPro" id="IPR029787">
    <property type="entry name" value="Nucleotide_cyclase"/>
</dbReference>
<feature type="transmembrane region" description="Helical" evidence="2">
    <location>
        <begin position="623"/>
        <end position="646"/>
    </location>
</feature>
<dbReference type="SUPFAM" id="SSF48452">
    <property type="entry name" value="TPR-like"/>
    <property type="match status" value="1"/>
</dbReference>
<feature type="domain" description="Guanylate cyclase" evidence="3">
    <location>
        <begin position="689"/>
        <end position="835"/>
    </location>
</feature>
<evidence type="ECO:0000256" key="1">
    <source>
        <dbReference type="PROSITE-ProRule" id="PRU00339"/>
    </source>
</evidence>
<proteinExistence type="predicted"/>
<dbReference type="CDD" id="cd07302">
    <property type="entry name" value="CHD"/>
    <property type="match status" value="1"/>
</dbReference>
<keyword evidence="2" id="KW-0472">Membrane</keyword>
<organism evidence="4 5">
    <name type="scientific">Handelsmanbacteria sp. (strain RIFCSPLOWO2_12_FULL_64_10)</name>
    <dbReference type="NCBI Taxonomy" id="1817868"/>
    <lineage>
        <taxon>Bacteria</taxon>
        <taxon>Candidatus Handelsmaniibacteriota</taxon>
    </lineage>
</organism>
<dbReference type="Gene3D" id="3.30.70.1230">
    <property type="entry name" value="Nucleotide cyclase"/>
    <property type="match status" value="1"/>
</dbReference>
<keyword evidence="1" id="KW-0802">TPR repeat</keyword>
<dbReference type="SUPFAM" id="SSF55073">
    <property type="entry name" value="Nucleotide cyclase"/>
    <property type="match status" value="1"/>
</dbReference>
<reference evidence="4 5" key="1">
    <citation type="journal article" date="2016" name="Nat. Commun.">
        <title>Thousands of microbial genomes shed light on interconnected biogeochemical processes in an aquifer system.</title>
        <authorList>
            <person name="Anantharaman K."/>
            <person name="Brown C.T."/>
            <person name="Hug L.A."/>
            <person name="Sharon I."/>
            <person name="Castelle C.J."/>
            <person name="Probst A.J."/>
            <person name="Thomas B.C."/>
            <person name="Singh A."/>
            <person name="Wilkins M.J."/>
            <person name="Karaoz U."/>
            <person name="Brodie E.L."/>
            <person name="Williams K.H."/>
            <person name="Hubbard S.S."/>
            <person name="Banfield J.F."/>
        </authorList>
    </citation>
    <scope>NUCLEOTIDE SEQUENCE [LARGE SCALE GENOMIC DNA]</scope>
    <source>
        <strain evidence="5">RIFCSPLOWO2_12_FULL_64_10</strain>
    </source>
</reference>
<keyword evidence="2" id="KW-0812">Transmembrane</keyword>
<feature type="transmembrane region" description="Helical" evidence="2">
    <location>
        <begin position="598"/>
        <end position="617"/>
    </location>
</feature>
<dbReference type="GO" id="GO:0006171">
    <property type="term" value="P:cAMP biosynthetic process"/>
    <property type="evidence" value="ECO:0007669"/>
    <property type="project" value="TreeGrafter"/>
</dbReference>
<dbReference type="Pfam" id="PF00211">
    <property type="entry name" value="Guanylate_cyc"/>
    <property type="match status" value="1"/>
</dbReference>
<evidence type="ECO:0000259" key="3">
    <source>
        <dbReference type="PROSITE" id="PS50125"/>
    </source>
</evidence>
<keyword evidence="2" id="KW-1133">Transmembrane helix</keyword>
<evidence type="ECO:0000313" key="5">
    <source>
        <dbReference type="Proteomes" id="UP000178606"/>
    </source>
</evidence>
<dbReference type="AlphaFoldDB" id="A0A1F6CD01"/>
<name>A0A1F6CD01_HANXR</name>
<dbReference type="Pfam" id="PF05226">
    <property type="entry name" value="CHASE2"/>
    <property type="match status" value="2"/>
</dbReference>
<dbReference type="GO" id="GO:0035556">
    <property type="term" value="P:intracellular signal transduction"/>
    <property type="evidence" value="ECO:0007669"/>
    <property type="project" value="InterPro"/>
</dbReference>
<dbReference type="InterPro" id="IPR007890">
    <property type="entry name" value="CHASE2"/>
</dbReference>
<dbReference type="PANTHER" id="PTHR43081">
    <property type="entry name" value="ADENYLATE CYCLASE, TERMINAL-DIFFERENTIATION SPECIFIC-RELATED"/>
    <property type="match status" value="1"/>
</dbReference>
<feature type="transmembrane region" description="Helical" evidence="2">
    <location>
        <begin position="572"/>
        <end position="591"/>
    </location>
</feature>
<dbReference type="GO" id="GO:0004016">
    <property type="term" value="F:adenylate cyclase activity"/>
    <property type="evidence" value="ECO:0007669"/>
    <property type="project" value="UniProtKB-ARBA"/>
</dbReference>
<dbReference type="SMART" id="SM01080">
    <property type="entry name" value="CHASE2"/>
    <property type="match status" value="1"/>
</dbReference>
<dbReference type="Proteomes" id="UP000178606">
    <property type="component" value="Unassembled WGS sequence"/>
</dbReference>
<accession>A0A1F6CD01</accession>
<sequence length="959" mass="107209">MNAQKSKKISYFYLFIGIGVSLLMALLAYFNVTFYEVAELKTYDQRFLLRTAIFGPIQMDPNLATVDVDNATLTHEGRWQDWTRDKHTKIIRALHEFGAAMLGFDVFFVEPSRKSVAQEQLQELEAVDRASVLKLIRDYDAEMAVATRETGNVYLGQFLEELEEGDRVSPLEPARQEALAALEGRGFITPYPEAGRSTIRKIREIHPPLKPLVEAARGVGFAQAFPDLDGTRRRFPLVLLYENRLMPSLALIMLCDYLRVPLASVQVVEGKHVRLPGAHLPGGRVKDIFIPIDAKGQMLVNWAGEFLQTFLHYPHVTISLLAQDRKALDALRAVKQINIERPEAMQDPARLLDLARQRGIDDAGLVTGYQASLQAASLMEQAVLADPQVRNAHVFAQLFGLPPDQVPADLGPDSPAEAILKFAPSDDYVGQIRDLLKTLDDVRVNNLVAQRMEKNGLATPEQIAAGLPDLSVDRVRRSLETLRYNLRGGQVQPADRPLFFPPLQPITFGNRGKQQQVTAEDMKGKVLFYGLTATATHDLNPTPYEPAYPLVGIYPNVFNTVLTENFLRKAPGWLNDLVILGLGLLIGLTIPRFKALDGAIWMLILLIVYVVGAFLLFTHGGLWIDVVGPVSTLVLGYLSITLYNYVQKEKEKDFVQGAFGHFLDPKVVENLVEHPELVEQLGGEERVMTAFFSDIASFSTMSENLTPTGLVTLLNEYLTEMCDIIGHHGGTIDKFEGDMIIAFYGAPIPYEDHAERAVLACVDMQAKLVELRRGWEERGEFVELRKKWADEGRGEFLRARMGVNTGRMVVGNMGSRTRVDYTIMGDAVNLASRLEGAGKQYNVVTMITHDTYERAQGAIEARQMDALRVVGKEEPVKVYEILGRRGQVDPARAEAAALFARGYEMYTQQYWDEAIAYFEAALKAYPNDGPSQIFVKRCQAFKLNPPPTNWDAVHTLESK</sequence>
<feature type="repeat" description="TPR" evidence="1">
    <location>
        <begin position="895"/>
        <end position="928"/>
    </location>
</feature>
<comment type="caution">
    <text evidence="4">The sequence shown here is derived from an EMBL/GenBank/DDBJ whole genome shotgun (WGS) entry which is preliminary data.</text>
</comment>
<gene>
    <name evidence="4" type="ORF">A3F84_13970</name>
</gene>
<evidence type="ECO:0000313" key="4">
    <source>
        <dbReference type="EMBL" id="OGG47078.1"/>
    </source>
</evidence>
<dbReference type="PANTHER" id="PTHR43081:SF1">
    <property type="entry name" value="ADENYLATE CYCLASE, TERMINAL-DIFFERENTIATION SPECIFIC"/>
    <property type="match status" value="1"/>
</dbReference>
<dbReference type="SMART" id="SM00044">
    <property type="entry name" value="CYCc"/>
    <property type="match status" value="1"/>
</dbReference>
<protein>
    <recommendedName>
        <fullName evidence="3">Guanylate cyclase domain-containing protein</fullName>
    </recommendedName>
</protein>
<dbReference type="PROSITE" id="PS50125">
    <property type="entry name" value="GUANYLATE_CYCLASE_2"/>
    <property type="match status" value="1"/>
</dbReference>
<dbReference type="EMBL" id="MFKF01000275">
    <property type="protein sequence ID" value="OGG47078.1"/>
    <property type="molecule type" value="Genomic_DNA"/>
</dbReference>
<dbReference type="PROSITE" id="PS50005">
    <property type="entry name" value="TPR"/>
    <property type="match status" value="1"/>
</dbReference>